<name>A0A376K684_ECOLX</name>
<keyword evidence="1" id="KW-0812">Transmembrane</keyword>
<dbReference type="GO" id="GO:0006508">
    <property type="term" value="P:proteolysis"/>
    <property type="evidence" value="ECO:0007669"/>
    <property type="project" value="UniProtKB-KW"/>
</dbReference>
<keyword evidence="1" id="KW-1133">Transmembrane helix</keyword>
<keyword evidence="1" id="KW-0472">Membrane</keyword>
<reference evidence="2 3" key="1">
    <citation type="submission" date="2018-06" db="EMBL/GenBank/DDBJ databases">
        <authorList>
            <consortium name="Pathogen Informatics"/>
            <person name="Doyle S."/>
        </authorList>
    </citation>
    <scope>NUCLEOTIDE SEQUENCE [LARGE SCALE GENOMIC DNA]</scope>
    <source>
        <strain evidence="2 3">NCTC10764</strain>
    </source>
</reference>
<sequence>MNAQMKAERTKRAYILEAEGIRQAEILKAEGEKQSQILKAEGERQSAFLQAEARERSAEAEARATKMVSEAIASGDIQAVNYFVAQKYTEALQQIGFVSNSKVVDDAIRGQQPDGVDCRDCRAGERQRQQADSAHDGVIWSFIPHIFWLSLGGLLLAAEMLGRQWLSVVERRGSGDYRPGGLAVAAGLGVARG</sequence>
<dbReference type="InterPro" id="IPR050710">
    <property type="entry name" value="Band7/mec-2_domain"/>
</dbReference>
<accession>A0A376K684</accession>
<gene>
    <name evidence="2" type="primary">ybbK_3</name>
    <name evidence="2" type="ORF">NCTC10764_05218</name>
</gene>
<feature type="transmembrane region" description="Helical" evidence="1">
    <location>
        <begin position="138"/>
        <end position="158"/>
    </location>
</feature>
<dbReference type="AlphaFoldDB" id="A0A376K684"/>
<evidence type="ECO:0000256" key="1">
    <source>
        <dbReference type="SAM" id="Phobius"/>
    </source>
</evidence>
<protein>
    <submittedName>
        <fullName evidence="2">Protease, membrane anchored</fullName>
    </submittedName>
</protein>
<dbReference type="PANTHER" id="PTHR43327">
    <property type="entry name" value="STOMATIN-LIKE PROTEIN 2, MITOCHONDRIAL"/>
    <property type="match status" value="1"/>
</dbReference>
<dbReference type="EMBL" id="UFZL01000003">
    <property type="protein sequence ID" value="STE76631.1"/>
    <property type="molecule type" value="Genomic_DNA"/>
</dbReference>
<dbReference type="GO" id="GO:0008233">
    <property type="term" value="F:peptidase activity"/>
    <property type="evidence" value="ECO:0007669"/>
    <property type="project" value="UniProtKB-KW"/>
</dbReference>
<proteinExistence type="predicted"/>
<dbReference type="PANTHER" id="PTHR43327:SF10">
    <property type="entry name" value="STOMATIN-LIKE PROTEIN 2, MITOCHONDRIAL"/>
    <property type="match status" value="1"/>
</dbReference>
<evidence type="ECO:0000313" key="2">
    <source>
        <dbReference type="EMBL" id="STE76631.1"/>
    </source>
</evidence>
<dbReference type="Proteomes" id="UP000255201">
    <property type="component" value="Unassembled WGS sequence"/>
</dbReference>
<organism evidence="2 3">
    <name type="scientific">Escherichia coli</name>
    <dbReference type="NCBI Taxonomy" id="562"/>
    <lineage>
        <taxon>Bacteria</taxon>
        <taxon>Pseudomonadati</taxon>
        <taxon>Pseudomonadota</taxon>
        <taxon>Gammaproteobacteria</taxon>
        <taxon>Enterobacterales</taxon>
        <taxon>Enterobacteriaceae</taxon>
        <taxon>Escherichia</taxon>
    </lineage>
</organism>
<keyword evidence="2" id="KW-0645">Protease</keyword>
<evidence type="ECO:0000313" key="3">
    <source>
        <dbReference type="Proteomes" id="UP000255201"/>
    </source>
</evidence>
<keyword evidence="2" id="KW-0378">Hydrolase</keyword>